<evidence type="ECO:0000313" key="5">
    <source>
        <dbReference type="Proteomes" id="UP001177023"/>
    </source>
</evidence>
<keyword evidence="1" id="KW-0472">Membrane</keyword>
<evidence type="ECO:0000313" key="4">
    <source>
        <dbReference type="EMBL" id="CAJ0582805.1"/>
    </source>
</evidence>
<dbReference type="PANTHER" id="PTHR47049:SF2">
    <property type="entry name" value="PIEZO-TYPE MECHANOSENSITIVE ION CHANNEL HOMOLOG"/>
    <property type="match status" value="1"/>
</dbReference>
<feature type="domain" description="Piezo non-specific cation channel cap" evidence="2">
    <location>
        <begin position="299"/>
        <end position="595"/>
    </location>
</feature>
<dbReference type="AlphaFoldDB" id="A0AA36DAK2"/>
<evidence type="ECO:0000259" key="3">
    <source>
        <dbReference type="Pfam" id="PF24874"/>
    </source>
</evidence>
<reference evidence="4" key="1">
    <citation type="submission" date="2023-06" db="EMBL/GenBank/DDBJ databases">
        <authorList>
            <person name="Delattre M."/>
        </authorList>
    </citation>
    <scope>NUCLEOTIDE SEQUENCE</scope>
    <source>
        <strain evidence="4">AF72</strain>
    </source>
</reference>
<evidence type="ECO:0008006" key="6">
    <source>
        <dbReference type="Google" id="ProtNLM"/>
    </source>
</evidence>
<sequence>MQKNVGHVRGFFGILVRPEGRAIPCDHYAPMFIADITCFLIIIFGYSSFGTDSSGGDVAAYFSENKVPGTLVSMLIIQFVLIIFDRALFLRKFLVGKIIFQVALILFVHIWMFLYLPAATDRLFINNTTCKFWYFSKVVYFIISAKQIRSGYPKRSIGNIMTNSYSRINLCLYKVFMMVPFLFELRCLMDWIWKDTALGVGDWFLFNEIFSHISMLKCSQKVNSEEIESKRIGKASLEKYVKGGILLVIIVFLIWFPLVLFSMANTVGIRSLPVECSVQLTISGFQPLYESTAQLGNIHSLSEEEYETLQYPYRLSKGAQSYMSDYTYEDVVRAKINGNSTSRWMISPPSRHALIAQLAEQPKVDFKFSWYFKRAPDPNLQFGVAEDFRIISLNSTHPARQGLVNMLRGEQNATVRIPNVFPQLMKVPPDGKADAVGALLGEHVKQGTPTNQSFADVLLSLNKEDGHEWWTVRMIDRHFDPVKITEEEVINGIVVHGFVDKVFSTSFLIQFLTGGGILGLYLSLVLLVGKFMRDMATGSMPQIMFDQLPNVDDILQMCLDIMLVREAGELELEEELFGRLVFLFRSPALLIKMTRDKGRGESTQTP</sequence>
<feature type="transmembrane region" description="Helical" evidence="1">
    <location>
        <begin position="240"/>
        <end position="264"/>
    </location>
</feature>
<feature type="transmembrane region" description="Helical" evidence="1">
    <location>
        <begin position="98"/>
        <end position="118"/>
    </location>
</feature>
<dbReference type="Proteomes" id="UP001177023">
    <property type="component" value="Unassembled WGS sequence"/>
</dbReference>
<keyword evidence="1" id="KW-1133">Transmembrane helix</keyword>
<dbReference type="Pfam" id="PF12166">
    <property type="entry name" value="Piezo_cap"/>
    <property type="match status" value="1"/>
</dbReference>
<dbReference type="GO" id="GO:0008381">
    <property type="term" value="F:mechanosensitive monoatomic ion channel activity"/>
    <property type="evidence" value="ECO:0007669"/>
    <property type="project" value="InterPro"/>
</dbReference>
<dbReference type="Pfam" id="PF24874">
    <property type="entry name" value="Piezo_THU9_anchor"/>
    <property type="match status" value="1"/>
</dbReference>
<dbReference type="InterPro" id="IPR056770">
    <property type="entry name" value="Piezo_THU9_anchor"/>
</dbReference>
<dbReference type="InterPro" id="IPR027272">
    <property type="entry name" value="Piezo"/>
</dbReference>
<feature type="transmembrane region" description="Helical" evidence="1">
    <location>
        <begin position="507"/>
        <end position="528"/>
    </location>
</feature>
<evidence type="ECO:0000256" key="1">
    <source>
        <dbReference type="SAM" id="Phobius"/>
    </source>
</evidence>
<proteinExistence type="predicted"/>
<dbReference type="PANTHER" id="PTHR47049">
    <property type="entry name" value="PIEZO-TYPE MECHANOSENSITIVE ION CHANNEL HOMOLOG"/>
    <property type="match status" value="1"/>
</dbReference>
<keyword evidence="1" id="KW-0812">Transmembrane</keyword>
<gene>
    <name evidence="4" type="ORF">MSPICULIGERA_LOCUS20935</name>
</gene>
<evidence type="ECO:0000259" key="2">
    <source>
        <dbReference type="Pfam" id="PF12166"/>
    </source>
</evidence>
<dbReference type="GO" id="GO:0016020">
    <property type="term" value="C:membrane"/>
    <property type="evidence" value="ECO:0007669"/>
    <property type="project" value="InterPro"/>
</dbReference>
<dbReference type="EMBL" id="CATQJA010002664">
    <property type="protein sequence ID" value="CAJ0582805.1"/>
    <property type="molecule type" value="Genomic_DNA"/>
</dbReference>
<keyword evidence="5" id="KW-1185">Reference proteome</keyword>
<protein>
    <recommendedName>
        <fullName evidence="6">Piezo non-specific cation channel R-Ras-binding domain-containing protein</fullName>
    </recommendedName>
</protein>
<feature type="transmembrane region" description="Helical" evidence="1">
    <location>
        <begin position="69"/>
        <end position="89"/>
    </location>
</feature>
<feature type="non-terminal residue" evidence="4">
    <location>
        <position position="1"/>
    </location>
</feature>
<name>A0AA36DAK2_9BILA</name>
<feature type="domain" description="Piezo THU9 and anchor" evidence="3">
    <location>
        <begin position="26"/>
        <end position="262"/>
    </location>
</feature>
<comment type="caution">
    <text evidence="4">The sequence shown here is derived from an EMBL/GenBank/DDBJ whole genome shotgun (WGS) entry which is preliminary data.</text>
</comment>
<dbReference type="InterPro" id="IPR031334">
    <property type="entry name" value="Piezo_cap_dom"/>
</dbReference>
<organism evidence="4 5">
    <name type="scientific">Mesorhabditis spiculigera</name>
    <dbReference type="NCBI Taxonomy" id="96644"/>
    <lineage>
        <taxon>Eukaryota</taxon>
        <taxon>Metazoa</taxon>
        <taxon>Ecdysozoa</taxon>
        <taxon>Nematoda</taxon>
        <taxon>Chromadorea</taxon>
        <taxon>Rhabditida</taxon>
        <taxon>Rhabditina</taxon>
        <taxon>Rhabditomorpha</taxon>
        <taxon>Rhabditoidea</taxon>
        <taxon>Rhabditidae</taxon>
        <taxon>Mesorhabditinae</taxon>
        <taxon>Mesorhabditis</taxon>
    </lineage>
</organism>
<feature type="transmembrane region" description="Helical" evidence="1">
    <location>
        <begin position="124"/>
        <end position="143"/>
    </location>
</feature>
<accession>A0AA36DAK2</accession>
<feature type="transmembrane region" description="Helical" evidence="1">
    <location>
        <begin position="28"/>
        <end position="49"/>
    </location>
</feature>